<dbReference type="EMBL" id="CAJOBZ010000006">
    <property type="protein sequence ID" value="CAF4799777.1"/>
    <property type="molecule type" value="Genomic_DNA"/>
</dbReference>
<evidence type="ECO:0000313" key="4">
    <source>
        <dbReference type="EMBL" id="CAF4867852.1"/>
    </source>
</evidence>
<proteinExistence type="predicted"/>
<evidence type="ECO:0000313" key="5">
    <source>
        <dbReference type="Proteomes" id="UP000663880"/>
    </source>
</evidence>
<comment type="caution">
    <text evidence="3">The sequence shown here is derived from an EMBL/GenBank/DDBJ whole genome shotgun (WGS) entry which is preliminary data.</text>
</comment>
<keyword evidence="5" id="KW-1185">Reference proteome</keyword>
<protein>
    <recommendedName>
        <fullName evidence="6">Endonuclease-reverse transcriptase</fullName>
    </recommendedName>
</protein>
<dbReference type="AlphaFoldDB" id="A0A821PBA3"/>
<dbReference type="Gene3D" id="3.30.70.1820">
    <property type="entry name" value="L1 transposable element, RRM domain"/>
    <property type="match status" value="1"/>
</dbReference>
<dbReference type="OrthoDB" id="6059368at2759"/>
<dbReference type="Proteomes" id="UP000663880">
    <property type="component" value="Unassembled WGS sequence"/>
</dbReference>
<name>A0A821PBA3_9NEOP</name>
<evidence type="ECO:0008006" key="6">
    <source>
        <dbReference type="Google" id="ProtNLM"/>
    </source>
</evidence>
<evidence type="ECO:0000256" key="2">
    <source>
        <dbReference type="SAM" id="MobiDB-lite"/>
    </source>
</evidence>
<feature type="compositionally biased region" description="Polar residues" evidence="2">
    <location>
        <begin position="203"/>
        <end position="222"/>
    </location>
</feature>
<evidence type="ECO:0000313" key="3">
    <source>
        <dbReference type="EMBL" id="CAF4799777.1"/>
    </source>
</evidence>
<accession>A0A821PBA3</accession>
<feature type="region of interest" description="Disordered" evidence="2">
    <location>
        <begin position="191"/>
        <end position="222"/>
    </location>
</feature>
<organism evidence="3 5">
    <name type="scientific">Pieris macdunnoughi</name>
    <dbReference type="NCBI Taxonomy" id="345717"/>
    <lineage>
        <taxon>Eukaryota</taxon>
        <taxon>Metazoa</taxon>
        <taxon>Ecdysozoa</taxon>
        <taxon>Arthropoda</taxon>
        <taxon>Hexapoda</taxon>
        <taxon>Insecta</taxon>
        <taxon>Pterygota</taxon>
        <taxon>Neoptera</taxon>
        <taxon>Endopterygota</taxon>
        <taxon>Lepidoptera</taxon>
        <taxon>Glossata</taxon>
        <taxon>Ditrysia</taxon>
        <taxon>Papilionoidea</taxon>
        <taxon>Pieridae</taxon>
        <taxon>Pierinae</taxon>
        <taxon>Pieris</taxon>
    </lineage>
</organism>
<dbReference type="EMBL" id="CAJOBZ010000022">
    <property type="protein sequence ID" value="CAF4867852.1"/>
    <property type="molecule type" value="Genomic_DNA"/>
</dbReference>
<feature type="coiled-coil region" evidence="1">
    <location>
        <begin position="46"/>
        <end position="73"/>
    </location>
</feature>
<evidence type="ECO:0000256" key="1">
    <source>
        <dbReference type="SAM" id="Coils"/>
    </source>
</evidence>
<keyword evidence="1" id="KW-0175">Coiled coil</keyword>
<sequence>MDGQFQLLFDKVKNEMQKQTTELQTSITNKIMERMDEKLQPIIAENKILKIKLENVEKDLETLKRAKKQNNLIVFGIKEDENSNLELLQKVKKVLKTDLSINIEDHDVNNIYRIGKAGDKSRPTLVSFVNEWKKNEIMKMKKNLKDVYISEDYTKEVLEKRKTLQPQLIEERKKGNIAYLKFDKIIIKGKSNTINGKRRRETSTSPENNNQPRKQQTFMPSNANRLNAFDLMRTRSNSLPSNSLDNKQ</sequence>
<gene>
    <name evidence="3" type="ORF">PMACD_LOCUS3369</name>
    <name evidence="4" type="ORF">PMACD_LOCUS8488</name>
</gene>
<reference evidence="3" key="1">
    <citation type="submission" date="2021-02" db="EMBL/GenBank/DDBJ databases">
        <authorList>
            <person name="Steward A R."/>
        </authorList>
    </citation>
    <scope>NUCLEOTIDE SEQUENCE</scope>
</reference>